<evidence type="ECO:0000256" key="3">
    <source>
        <dbReference type="ARBA" id="ARBA00023015"/>
    </source>
</evidence>
<dbReference type="InterPro" id="IPR000847">
    <property type="entry name" value="LysR_HTH_N"/>
</dbReference>
<dbReference type="Pfam" id="PF02954">
    <property type="entry name" value="HTH_8"/>
    <property type="match status" value="1"/>
</dbReference>
<feature type="domain" description="HTH lysR-type" evidence="6">
    <location>
        <begin position="298"/>
        <end position="326"/>
    </location>
</feature>
<evidence type="ECO:0000256" key="1">
    <source>
        <dbReference type="ARBA" id="ARBA00022741"/>
    </source>
</evidence>
<proteinExistence type="predicted"/>
<dbReference type="PRINTS" id="PR01590">
    <property type="entry name" value="HTHFIS"/>
</dbReference>
<feature type="domain" description="Sigma-54 factor interaction" evidence="5">
    <location>
        <begin position="14"/>
        <end position="235"/>
    </location>
</feature>
<organism evidence="7 8">
    <name type="scientific">Desulfonema limicola</name>
    <dbReference type="NCBI Taxonomy" id="45656"/>
    <lineage>
        <taxon>Bacteria</taxon>
        <taxon>Pseudomonadati</taxon>
        <taxon>Thermodesulfobacteriota</taxon>
        <taxon>Desulfobacteria</taxon>
        <taxon>Desulfobacterales</taxon>
        <taxon>Desulfococcaceae</taxon>
        <taxon>Desulfonema</taxon>
    </lineage>
</organism>
<dbReference type="Pfam" id="PF25601">
    <property type="entry name" value="AAA_lid_14"/>
    <property type="match status" value="1"/>
</dbReference>
<dbReference type="InterPro" id="IPR027417">
    <property type="entry name" value="P-loop_NTPase"/>
</dbReference>
<dbReference type="PROSITE" id="PS50045">
    <property type="entry name" value="SIGMA54_INTERACT_4"/>
    <property type="match status" value="1"/>
</dbReference>
<evidence type="ECO:0000313" key="7">
    <source>
        <dbReference type="EMBL" id="QTA83965.1"/>
    </source>
</evidence>
<evidence type="ECO:0000256" key="4">
    <source>
        <dbReference type="ARBA" id="ARBA00023163"/>
    </source>
</evidence>
<dbReference type="PROSITE" id="PS50931">
    <property type="entry name" value="HTH_LYSR"/>
    <property type="match status" value="1"/>
</dbReference>
<evidence type="ECO:0000313" key="8">
    <source>
        <dbReference type="Proteomes" id="UP000663720"/>
    </source>
</evidence>
<dbReference type="GO" id="GO:0043565">
    <property type="term" value="F:sequence-specific DNA binding"/>
    <property type="evidence" value="ECO:0007669"/>
    <property type="project" value="InterPro"/>
</dbReference>
<dbReference type="GO" id="GO:0005524">
    <property type="term" value="F:ATP binding"/>
    <property type="evidence" value="ECO:0007669"/>
    <property type="project" value="UniProtKB-KW"/>
</dbReference>
<dbReference type="SMART" id="SM00382">
    <property type="entry name" value="AAA"/>
    <property type="match status" value="1"/>
</dbReference>
<dbReference type="InterPro" id="IPR058031">
    <property type="entry name" value="AAA_lid_NorR"/>
</dbReference>
<keyword evidence="8" id="KW-1185">Reference proteome</keyword>
<dbReference type="KEGG" id="dli:dnl_63910"/>
<dbReference type="InterPro" id="IPR002078">
    <property type="entry name" value="Sigma_54_int"/>
</dbReference>
<accession>A0A975BF78</accession>
<sequence length="326" mass="37086">MPNNLKKNDAFADIITCNPEMFSIFQYVETASQNFEPILITGEPGVGKKLLAKSLHTASKKKGKWVIMNVAGLDDAAFSDLLFGKKNKFSEGMIKAAEDGTLLLNEIGGLPPVSQVKLLRLLQNKEGVKTKNPQDNELNVRFIAATENDLWQLQRKGEFHNDLNAMFRRHHIHIPPLRERAEDIPLLINHFLDQAALAMNKKRPTPPKELFILLSTYSFPENIRELKTMIFDAVRRHKSKVLSLDVFKYHIDREHKDIYVPPKLDADDASPFKFFRELPTIKQITLLLVEEAMKRANGNQSIAARMLGISQPALSKRLKNASLRKK</sequence>
<reference evidence="7" key="1">
    <citation type="journal article" date="2021" name="Microb. Physiol.">
        <title>Proteogenomic Insights into the Physiology of Marine, Sulfate-Reducing, Filamentous Desulfonema limicola and Desulfonema magnum.</title>
        <authorList>
            <person name="Schnaars V."/>
            <person name="Wohlbrand L."/>
            <person name="Scheve S."/>
            <person name="Hinrichs C."/>
            <person name="Reinhardt R."/>
            <person name="Rabus R."/>
        </authorList>
    </citation>
    <scope>NUCLEOTIDE SEQUENCE</scope>
    <source>
        <strain evidence="7">5ac10</strain>
    </source>
</reference>
<dbReference type="Proteomes" id="UP000663720">
    <property type="component" value="Chromosome"/>
</dbReference>
<dbReference type="Gene3D" id="1.10.8.60">
    <property type="match status" value="1"/>
</dbReference>
<dbReference type="InterPro" id="IPR002197">
    <property type="entry name" value="HTH_Fis"/>
</dbReference>
<keyword evidence="2" id="KW-0067">ATP-binding</keyword>
<gene>
    <name evidence="7" type="ORF">dnl_63910</name>
</gene>
<dbReference type="AlphaFoldDB" id="A0A975BF78"/>
<dbReference type="PANTHER" id="PTHR32071:SF13">
    <property type="entry name" value="RESPONSE REGULATOR HSFA"/>
    <property type="match status" value="1"/>
</dbReference>
<evidence type="ECO:0000259" key="6">
    <source>
        <dbReference type="PROSITE" id="PS50931"/>
    </source>
</evidence>
<dbReference type="Pfam" id="PF00158">
    <property type="entry name" value="Sigma54_activat"/>
    <property type="match status" value="1"/>
</dbReference>
<dbReference type="PANTHER" id="PTHR32071">
    <property type="entry name" value="TRANSCRIPTIONAL REGULATORY PROTEIN"/>
    <property type="match status" value="1"/>
</dbReference>
<protein>
    <submittedName>
        <fullName evidence="7">Sigma-54 interaction domain-containing protein</fullName>
    </submittedName>
</protein>
<dbReference type="RefSeq" id="WP_207689739.1">
    <property type="nucleotide sequence ID" value="NZ_CP061799.1"/>
</dbReference>
<dbReference type="InterPro" id="IPR003593">
    <property type="entry name" value="AAA+_ATPase"/>
</dbReference>
<dbReference type="CDD" id="cd00009">
    <property type="entry name" value="AAA"/>
    <property type="match status" value="1"/>
</dbReference>
<dbReference type="Gene3D" id="3.40.50.300">
    <property type="entry name" value="P-loop containing nucleotide triphosphate hydrolases"/>
    <property type="match status" value="1"/>
</dbReference>
<dbReference type="SUPFAM" id="SSF46689">
    <property type="entry name" value="Homeodomain-like"/>
    <property type="match status" value="1"/>
</dbReference>
<dbReference type="GO" id="GO:0003700">
    <property type="term" value="F:DNA-binding transcription factor activity"/>
    <property type="evidence" value="ECO:0007669"/>
    <property type="project" value="InterPro"/>
</dbReference>
<keyword evidence="4" id="KW-0804">Transcription</keyword>
<dbReference type="EMBL" id="CP061799">
    <property type="protein sequence ID" value="QTA83965.1"/>
    <property type="molecule type" value="Genomic_DNA"/>
</dbReference>
<keyword evidence="1" id="KW-0547">Nucleotide-binding</keyword>
<dbReference type="Gene3D" id="1.10.10.60">
    <property type="entry name" value="Homeodomain-like"/>
    <property type="match status" value="1"/>
</dbReference>
<dbReference type="SUPFAM" id="SSF52540">
    <property type="entry name" value="P-loop containing nucleoside triphosphate hydrolases"/>
    <property type="match status" value="1"/>
</dbReference>
<dbReference type="InterPro" id="IPR009057">
    <property type="entry name" value="Homeodomain-like_sf"/>
</dbReference>
<keyword evidence="3" id="KW-0805">Transcription regulation</keyword>
<evidence type="ECO:0000256" key="2">
    <source>
        <dbReference type="ARBA" id="ARBA00022840"/>
    </source>
</evidence>
<evidence type="ECO:0000259" key="5">
    <source>
        <dbReference type="PROSITE" id="PS50045"/>
    </source>
</evidence>
<name>A0A975BF78_9BACT</name>